<dbReference type="Proteomes" id="UP000626109">
    <property type="component" value="Unassembled WGS sequence"/>
</dbReference>
<keyword evidence="3" id="KW-1185">Reference proteome</keyword>
<dbReference type="EMBL" id="CAJNNW010015903">
    <property type="protein sequence ID" value="CAE8658247.1"/>
    <property type="molecule type" value="Genomic_DNA"/>
</dbReference>
<comment type="caution">
    <text evidence="1">The sequence shown here is derived from an EMBL/GenBank/DDBJ whole genome shotgun (WGS) entry which is preliminary data.</text>
</comment>
<reference evidence="1" key="1">
    <citation type="submission" date="2021-02" db="EMBL/GenBank/DDBJ databases">
        <authorList>
            <person name="Dougan E. K."/>
            <person name="Rhodes N."/>
            <person name="Thang M."/>
            <person name="Chan C."/>
        </authorList>
    </citation>
    <scope>NUCLEOTIDE SEQUENCE</scope>
</reference>
<evidence type="ECO:0000313" key="1">
    <source>
        <dbReference type="EMBL" id="CAE8603714.1"/>
    </source>
</evidence>
<protein>
    <submittedName>
        <fullName evidence="1">Uncharacterized protein</fullName>
    </submittedName>
</protein>
<evidence type="ECO:0000313" key="2">
    <source>
        <dbReference type="EMBL" id="CAE8658247.1"/>
    </source>
</evidence>
<organism evidence="1 3">
    <name type="scientific">Polarella glacialis</name>
    <name type="common">Dinoflagellate</name>
    <dbReference type="NCBI Taxonomy" id="89957"/>
    <lineage>
        <taxon>Eukaryota</taxon>
        <taxon>Sar</taxon>
        <taxon>Alveolata</taxon>
        <taxon>Dinophyceae</taxon>
        <taxon>Suessiales</taxon>
        <taxon>Suessiaceae</taxon>
        <taxon>Polarella</taxon>
    </lineage>
</organism>
<gene>
    <name evidence="1" type="ORF">PGLA1383_LOCUS21920</name>
    <name evidence="2" type="ORF">PGLA2088_LOCUS13336</name>
</gene>
<dbReference type="Proteomes" id="UP000654075">
    <property type="component" value="Unassembled WGS sequence"/>
</dbReference>
<sequence length="121" mass="13721">METILLVAFTFEVGILMYSSPFWLEVYMLTPCDCERQLVAVAFELFPCAVCFDQNHLCSSFATDDLEESFIRHFPADVLLNFAKVVQLRAIASDSSFQLLSSYTSVQFVLTRIISAAVFRL</sequence>
<dbReference type="AlphaFoldDB" id="A0A813ETQ8"/>
<evidence type="ECO:0000313" key="3">
    <source>
        <dbReference type="Proteomes" id="UP000654075"/>
    </source>
</evidence>
<proteinExistence type="predicted"/>
<name>A0A813ETQ8_POLGL</name>
<dbReference type="EMBL" id="CAJNNV010015664">
    <property type="protein sequence ID" value="CAE8603714.1"/>
    <property type="molecule type" value="Genomic_DNA"/>
</dbReference>
<accession>A0A813ETQ8</accession>